<feature type="domain" description="HTH hxlR-type" evidence="4">
    <location>
        <begin position="35"/>
        <end position="133"/>
    </location>
</feature>
<dbReference type="InterPro" id="IPR036388">
    <property type="entry name" value="WH-like_DNA-bd_sf"/>
</dbReference>
<dbReference type="PANTHER" id="PTHR33204:SF39">
    <property type="entry name" value="TRANSCRIPTIONAL REGULATORY PROTEIN"/>
    <property type="match status" value="1"/>
</dbReference>
<keyword evidence="1" id="KW-0805">Transcription regulation</keyword>
<proteinExistence type="predicted"/>
<dbReference type="InterPro" id="IPR002577">
    <property type="entry name" value="HTH_HxlR"/>
</dbReference>
<name>A0A7C1T2H8_9HYPH</name>
<organism evidence="5">
    <name type="scientific">Agrobacterium albertimagni</name>
    <dbReference type="NCBI Taxonomy" id="147266"/>
    <lineage>
        <taxon>Bacteria</taxon>
        <taxon>Pseudomonadati</taxon>
        <taxon>Pseudomonadota</taxon>
        <taxon>Alphaproteobacteria</taxon>
        <taxon>Hyphomicrobiales</taxon>
        <taxon>Rhizobiaceae</taxon>
        <taxon>Rhizobium/Agrobacterium group</taxon>
        <taxon>Agrobacterium</taxon>
    </lineage>
</organism>
<sequence>MTAHAKTKTDYTAEIRSVMAMIETPANTVFDAGNCPVRDVFSHIGDKWASLILQTLGYRPHRFGELKRAIPDISQAMLTGTLRSLQRDGLVHREVFPTQPPSVEYSLTELGQSLLGPVAALVVWTAEHHGRIREARALYDSDNPPVKKKVAAA</sequence>
<protein>
    <submittedName>
        <fullName evidence="5">Transcriptional regulator</fullName>
    </submittedName>
</protein>
<accession>A0A7C1T2H8</accession>
<dbReference type="EMBL" id="DSKI01000494">
    <property type="protein sequence ID" value="HEB43921.1"/>
    <property type="molecule type" value="Genomic_DNA"/>
</dbReference>
<keyword evidence="3" id="KW-0804">Transcription</keyword>
<dbReference type="Gene3D" id="1.10.10.10">
    <property type="entry name" value="Winged helix-like DNA-binding domain superfamily/Winged helix DNA-binding domain"/>
    <property type="match status" value="1"/>
</dbReference>
<dbReference type="InterPro" id="IPR036390">
    <property type="entry name" value="WH_DNA-bd_sf"/>
</dbReference>
<comment type="caution">
    <text evidence="5">The sequence shown here is derived from an EMBL/GenBank/DDBJ whole genome shotgun (WGS) entry which is preliminary data.</text>
</comment>
<evidence type="ECO:0000256" key="3">
    <source>
        <dbReference type="ARBA" id="ARBA00023163"/>
    </source>
</evidence>
<dbReference type="AlphaFoldDB" id="A0A7C1T2H8"/>
<dbReference type="PROSITE" id="PS51118">
    <property type="entry name" value="HTH_HXLR"/>
    <property type="match status" value="1"/>
</dbReference>
<dbReference type="PANTHER" id="PTHR33204">
    <property type="entry name" value="TRANSCRIPTIONAL REGULATOR, MARR FAMILY"/>
    <property type="match status" value="1"/>
</dbReference>
<reference evidence="5" key="1">
    <citation type="journal article" date="2020" name="mSystems">
        <title>Genome- and Community-Level Interaction Insights into Carbon Utilization and Element Cycling Functions of Hydrothermarchaeota in Hydrothermal Sediment.</title>
        <authorList>
            <person name="Zhou Z."/>
            <person name="Liu Y."/>
            <person name="Xu W."/>
            <person name="Pan J."/>
            <person name="Luo Z.H."/>
            <person name="Li M."/>
        </authorList>
    </citation>
    <scope>NUCLEOTIDE SEQUENCE [LARGE SCALE GENOMIC DNA]</scope>
    <source>
        <strain evidence="5">SpSt-243</strain>
    </source>
</reference>
<evidence type="ECO:0000313" key="5">
    <source>
        <dbReference type="EMBL" id="HEB43921.1"/>
    </source>
</evidence>
<evidence type="ECO:0000256" key="1">
    <source>
        <dbReference type="ARBA" id="ARBA00023015"/>
    </source>
</evidence>
<dbReference type="Pfam" id="PF01638">
    <property type="entry name" value="HxlR"/>
    <property type="match status" value="1"/>
</dbReference>
<evidence type="ECO:0000259" key="4">
    <source>
        <dbReference type="PROSITE" id="PS51118"/>
    </source>
</evidence>
<dbReference type="SUPFAM" id="SSF46785">
    <property type="entry name" value="Winged helix' DNA-binding domain"/>
    <property type="match status" value="1"/>
</dbReference>
<gene>
    <name evidence="5" type="ORF">ENP70_09540</name>
</gene>
<dbReference type="GO" id="GO:0003677">
    <property type="term" value="F:DNA binding"/>
    <property type="evidence" value="ECO:0007669"/>
    <property type="project" value="UniProtKB-KW"/>
</dbReference>
<keyword evidence="2" id="KW-0238">DNA-binding</keyword>
<evidence type="ECO:0000256" key="2">
    <source>
        <dbReference type="ARBA" id="ARBA00023125"/>
    </source>
</evidence>